<gene>
    <name evidence="1" type="ORF">GQ43DRAFT_356632</name>
</gene>
<dbReference type="Proteomes" id="UP000799536">
    <property type="component" value="Unassembled WGS sequence"/>
</dbReference>
<sequence length="215" mass="24488">FQALFGEWKDDEHRLGGALLYAFPNQPENISSEGDVTRVYHQQISSPVRAAWTYPRIFERNQVGPMGNTSFSGTVDCSFTYGNSCILIGELKSSGTVGLQWTDSNKSSTNKSRLGKELRGYAYHYNCPQTFCYDGLHLLILRFRASSREDIKQCQADCWVVPTSSTATTSSIRYAFYCLLSEGFHRVVSQIIQHHAVNIGHYQRRFEWFSGKPCW</sequence>
<dbReference type="AlphaFoldDB" id="A0A9P4MNK9"/>
<protein>
    <submittedName>
        <fullName evidence="1">Uncharacterized protein</fullName>
    </submittedName>
</protein>
<accession>A0A9P4MNK9</accession>
<feature type="non-terminal residue" evidence="1">
    <location>
        <position position="215"/>
    </location>
</feature>
<dbReference type="EMBL" id="ML994282">
    <property type="protein sequence ID" value="KAF2197077.1"/>
    <property type="molecule type" value="Genomic_DNA"/>
</dbReference>
<reference evidence="1" key="1">
    <citation type="journal article" date="2020" name="Stud. Mycol.">
        <title>101 Dothideomycetes genomes: a test case for predicting lifestyles and emergence of pathogens.</title>
        <authorList>
            <person name="Haridas S."/>
            <person name="Albert R."/>
            <person name="Binder M."/>
            <person name="Bloem J."/>
            <person name="Labutti K."/>
            <person name="Salamov A."/>
            <person name="Andreopoulos B."/>
            <person name="Baker S."/>
            <person name="Barry K."/>
            <person name="Bills G."/>
            <person name="Bluhm B."/>
            <person name="Cannon C."/>
            <person name="Castanera R."/>
            <person name="Culley D."/>
            <person name="Daum C."/>
            <person name="Ezra D."/>
            <person name="Gonzalez J."/>
            <person name="Henrissat B."/>
            <person name="Kuo A."/>
            <person name="Liang C."/>
            <person name="Lipzen A."/>
            <person name="Lutzoni F."/>
            <person name="Magnuson J."/>
            <person name="Mondo S."/>
            <person name="Nolan M."/>
            <person name="Ohm R."/>
            <person name="Pangilinan J."/>
            <person name="Park H.-J."/>
            <person name="Ramirez L."/>
            <person name="Alfaro M."/>
            <person name="Sun H."/>
            <person name="Tritt A."/>
            <person name="Yoshinaga Y."/>
            <person name="Zwiers L.-H."/>
            <person name="Turgeon B."/>
            <person name="Goodwin S."/>
            <person name="Spatafora J."/>
            <person name="Crous P."/>
            <person name="Grigoriev I."/>
        </authorList>
    </citation>
    <scope>NUCLEOTIDE SEQUENCE</scope>
    <source>
        <strain evidence="1">ATCC 74209</strain>
    </source>
</reference>
<organism evidence="1 2">
    <name type="scientific">Delitschia confertaspora ATCC 74209</name>
    <dbReference type="NCBI Taxonomy" id="1513339"/>
    <lineage>
        <taxon>Eukaryota</taxon>
        <taxon>Fungi</taxon>
        <taxon>Dikarya</taxon>
        <taxon>Ascomycota</taxon>
        <taxon>Pezizomycotina</taxon>
        <taxon>Dothideomycetes</taxon>
        <taxon>Pleosporomycetidae</taxon>
        <taxon>Pleosporales</taxon>
        <taxon>Delitschiaceae</taxon>
        <taxon>Delitschia</taxon>
    </lineage>
</organism>
<evidence type="ECO:0000313" key="2">
    <source>
        <dbReference type="Proteomes" id="UP000799536"/>
    </source>
</evidence>
<evidence type="ECO:0000313" key="1">
    <source>
        <dbReference type="EMBL" id="KAF2197077.1"/>
    </source>
</evidence>
<proteinExistence type="predicted"/>
<comment type="caution">
    <text evidence="1">The sequence shown here is derived from an EMBL/GenBank/DDBJ whole genome shotgun (WGS) entry which is preliminary data.</text>
</comment>
<dbReference type="OrthoDB" id="3907674at2759"/>
<name>A0A9P4MNK9_9PLEO</name>
<keyword evidence="2" id="KW-1185">Reference proteome</keyword>
<feature type="non-terminal residue" evidence="1">
    <location>
        <position position="1"/>
    </location>
</feature>